<dbReference type="Pfam" id="PF00566">
    <property type="entry name" value="RabGAP-TBC"/>
    <property type="match status" value="2"/>
</dbReference>
<accession>A0A4Q1BMH3</accession>
<evidence type="ECO:0000256" key="3">
    <source>
        <dbReference type="SAM" id="Phobius"/>
    </source>
</evidence>
<dbReference type="OrthoDB" id="206700at2759"/>
<evidence type="ECO:0000313" key="6">
    <source>
        <dbReference type="Proteomes" id="UP000289152"/>
    </source>
</evidence>
<dbReference type="SUPFAM" id="SSF47923">
    <property type="entry name" value="Ypt/Rab-GAP domain of gyp1p"/>
    <property type="match status" value="2"/>
</dbReference>
<feature type="domain" description="Rab-GAP TBC" evidence="4">
    <location>
        <begin position="44"/>
        <end position="425"/>
    </location>
</feature>
<dbReference type="FunCoup" id="A0A4Q1BMH3">
    <property type="interactions" value="245"/>
</dbReference>
<dbReference type="PANTHER" id="PTHR20913:SF7">
    <property type="entry name" value="RE60063P"/>
    <property type="match status" value="1"/>
</dbReference>
<feature type="compositionally biased region" description="Polar residues" evidence="2">
    <location>
        <begin position="119"/>
        <end position="132"/>
    </location>
</feature>
<feature type="compositionally biased region" description="Pro residues" evidence="2">
    <location>
        <begin position="473"/>
        <end position="487"/>
    </location>
</feature>
<dbReference type="InterPro" id="IPR045913">
    <property type="entry name" value="TBC20/Gyp8-like"/>
</dbReference>
<evidence type="ECO:0000313" key="5">
    <source>
        <dbReference type="EMBL" id="RXK39023.1"/>
    </source>
</evidence>
<dbReference type="GO" id="GO:0005096">
    <property type="term" value="F:GTPase activator activity"/>
    <property type="evidence" value="ECO:0007669"/>
    <property type="project" value="UniProtKB-KW"/>
</dbReference>
<keyword evidence="6" id="KW-1185">Reference proteome</keyword>
<evidence type="ECO:0000259" key="4">
    <source>
        <dbReference type="PROSITE" id="PS50086"/>
    </source>
</evidence>
<dbReference type="AlphaFoldDB" id="A0A4Q1BMH3"/>
<keyword evidence="3" id="KW-0812">Transmembrane</keyword>
<evidence type="ECO:0000256" key="2">
    <source>
        <dbReference type="SAM" id="MobiDB-lite"/>
    </source>
</evidence>
<dbReference type="InParanoid" id="A0A4Q1BMH3"/>
<dbReference type="VEuPathDB" id="FungiDB:TREMEDRAFT_34074"/>
<dbReference type="GO" id="GO:0005789">
    <property type="term" value="C:endoplasmic reticulum membrane"/>
    <property type="evidence" value="ECO:0007669"/>
    <property type="project" value="TreeGrafter"/>
</dbReference>
<feature type="region of interest" description="Disordered" evidence="2">
    <location>
        <begin position="228"/>
        <end position="269"/>
    </location>
</feature>
<name>A0A4Q1BMH3_TREME</name>
<dbReference type="PROSITE" id="PS50086">
    <property type="entry name" value="TBC_RABGAP"/>
    <property type="match status" value="1"/>
</dbReference>
<dbReference type="PANTHER" id="PTHR20913">
    <property type="entry name" value="TBC1 DOMAIN FAMILY MEMBER 20/GTPASE"/>
    <property type="match status" value="1"/>
</dbReference>
<feature type="region of interest" description="Disordered" evidence="2">
    <location>
        <begin position="78"/>
        <end position="144"/>
    </location>
</feature>
<reference evidence="5 6" key="1">
    <citation type="submission" date="2016-06" db="EMBL/GenBank/DDBJ databases">
        <title>Evolution of pathogenesis and genome organization in the Tremellales.</title>
        <authorList>
            <person name="Cuomo C."/>
            <person name="Litvintseva A."/>
            <person name="Heitman J."/>
            <person name="Chen Y."/>
            <person name="Sun S."/>
            <person name="Springer D."/>
            <person name="Dromer F."/>
            <person name="Young S."/>
            <person name="Zeng Q."/>
            <person name="Chapman S."/>
            <person name="Gujja S."/>
            <person name="Saif S."/>
            <person name="Birren B."/>
        </authorList>
    </citation>
    <scope>NUCLEOTIDE SEQUENCE [LARGE SCALE GENOMIC DNA]</scope>
    <source>
        <strain evidence="5 6">ATCC 28783</strain>
    </source>
</reference>
<feature type="transmembrane region" description="Helical" evidence="3">
    <location>
        <begin position="645"/>
        <end position="664"/>
    </location>
</feature>
<dbReference type="SMART" id="SM00164">
    <property type="entry name" value="TBC"/>
    <property type="match status" value="1"/>
</dbReference>
<dbReference type="EMBL" id="SDIL01000038">
    <property type="protein sequence ID" value="RXK39023.1"/>
    <property type="molecule type" value="Genomic_DNA"/>
</dbReference>
<keyword evidence="1" id="KW-0343">GTPase activation</keyword>
<dbReference type="GO" id="GO:0006888">
    <property type="term" value="P:endoplasmic reticulum to Golgi vesicle-mediated transport"/>
    <property type="evidence" value="ECO:0007669"/>
    <property type="project" value="TreeGrafter"/>
</dbReference>
<dbReference type="Gene3D" id="1.10.472.80">
    <property type="entry name" value="Ypt/Rab-GAP domain of gyp1p, domain 3"/>
    <property type="match status" value="1"/>
</dbReference>
<dbReference type="InterPro" id="IPR035969">
    <property type="entry name" value="Rab-GAP_TBC_sf"/>
</dbReference>
<organism evidence="5 6">
    <name type="scientific">Tremella mesenterica</name>
    <name type="common">Jelly fungus</name>
    <dbReference type="NCBI Taxonomy" id="5217"/>
    <lineage>
        <taxon>Eukaryota</taxon>
        <taxon>Fungi</taxon>
        <taxon>Dikarya</taxon>
        <taxon>Basidiomycota</taxon>
        <taxon>Agaricomycotina</taxon>
        <taxon>Tremellomycetes</taxon>
        <taxon>Tremellales</taxon>
        <taxon>Tremellaceae</taxon>
        <taxon>Tremella</taxon>
    </lineage>
</organism>
<dbReference type="Gene3D" id="1.10.8.1310">
    <property type="match status" value="2"/>
</dbReference>
<keyword evidence="3" id="KW-0472">Membrane</keyword>
<evidence type="ECO:0000256" key="1">
    <source>
        <dbReference type="ARBA" id="ARBA00022468"/>
    </source>
</evidence>
<gene>
    <name evidence="5" type="ORF">M231_03753</name>
</gene>
<keyword evidence="3" id="KW-1133">Transmembrane helix</keyword>
<feature type="region of interest" description="Disordered" evidence="2">
    <location>
        <begin position="473"/>
        <end position="495"/>
    </location>
</feature>
<comment type="caution">
    <text evidence="5">The sequence shown here is derived from an EMBL/GenBank/DDBJ whole genome shotgun (WGS) entry which is preliminary data.</text>
</comment>
<dbReference type="InterPro" id="IPR000195">
    <property type="entry name" value="Rab-GAP-TBC_dom"/>
</dbReference>
<feature type="transmembrane region" description="Helical" evidence="3">
    <location>
        <begin position="421"/>
        <end position="439"/>
    </location>
</feature>
<proteinExistence type="predicted"/>
<dbReference type="Proteomes" id="UP000289152">
    <property type="component" value="Unassembled WGS sequence"/>
</dbReference>
<dbReference type="STRING" id="5217.A0A4Q1BMH3"/>
<feature type="compositionally biased region" description="Basic and acidic residues" evidence="2">
    <location>
        <begin position="96"/>
        <end position="117"/>
    </location>
</feature>
<sequence length="697" mass="77747">MSDEGVEGEKRGEWMDRREEIVRLALKDGDLETLRKVSSLPGGYGSEEMRRVVWPVLLCVDKYFPENTQIDNISKERKELNGQSQNSPLAESHVSANDKSDQSKHQEKPPLQERDGTKVITQDGTGQKSLINENEKIMGGNELEEKPLNGHIEKSQEHHRDEYQVSLDTKRSFVTYPVGIPLEDKENMQEDLHDLIVGILRKYPELSYFQGFHDIMSVLYLTFISPSSRSRPKSKIEKIPRNSPVNTHSSTLNPHGNSSPPSSDLDDKVAEQDSLVKLDTPPGVGTDQTSSLDSSLFLSNMTNVKGDVVKHELEDLEDRPPPYSVGKKGRDSPEWDMLRKCAEVISVCRVRDAMGKGLEPMMGMLRILKRILYRADPRLAKFSSTISPVPTLPFFALSWILCLFSHDVDTLEPIQRMFDFVLARNPISAIYLAVAILVAKKPQLLRLVKSLGPEAQSDPSLLHPLFARLPPLYPDTPSHPTPSPTLHPLPTSSSTLMSDPDAVNPYEPIPLSELFALADKLMLQYPWDGEDIRGREIMGVGSIVSTYDSSISPQPPLLSPESQKVVNNNKSGVSRVSDIETESQKELVLITVIAQSSSLTEIARLVNSNVVNALPSEEDDEPPLPVLKKKRKPKWRIHYPRDKKGTVLAIGVMLLGIGVAFYGFKAGPSTGWGRWWRVVLRGCSLPRVVSSSTLPEL</sequence>
<protein>
    <recommendedName>
        <fullName evidence="4">Rab-GAP TBC domain-containing protein</fullName>
    </recommendedName>
</protein>
<feature type="compositionally biased region" description="Polar residues" evidence="2">
    <location>
        <begin position="243"/>
        <end position="262"/>
    </location>
</feature>
<feature type="compositionally biased region" description="Polar residues" evidence="2">
    <location>
        <begin position="81"/>
        <end position="95"/>
    </location>
</feature>